<reference evidence="2" key="3">
    <citation type="submission" date="2024-02" db="EMBL/GenBank/DDBJ databases">
        <title>Comparative genomics of Cryptococcus and Kwoniella reveals pathogenesis evolution and contrasting modes of karyotype evolution via chromosome fusion or intercentromeric recombination.</title>
        <authorList>
            <person name="Coelho M.A."/>
            <person name="David-Palma M."/>
            <person name="Shea T."/>
            <person name="Bowers K."/>
            <person name="McGinley-Smith S."/>
            <person name="Mohammad A.W."/>
            <person name="Gnirke A."/>
            <person name="Yurkov A.M."/>
            <person name="Nowrousian M."/>
            <person name="Sun S."/>
            <person name="Cuomo C.A."/>
            <person name="Heitman J."/>
        </authorList>
    </citation>
    <scope>NUCLEOTIDE SEQUENCE</scope>
    <source>
        <strain evidence="2">CBS 10117</strain>
    </source>
</reference>
<keyword evidence="3" id="KW-1185">Reference proteome</keyword>
<sequence>MTTAWWCENSPAFNDTSPLDWCCFANQTCAEYICGQVGGAIEITTRTEYPTMYNCYANATLATDLWNRSPTNGTCSNNGVGGGRGCVLNAANTPSGKGGTTSDGDSSSNSGSSAGYREIGVMDPGAILAFVGIAWVIKRVL</sequence>
<proteinExistence type="predicted"/>
<evidence type="ECO:0000313" key="2">
    <source>
        <dbReference type="EMBL" id="WWC62612.1"/>
    </source>
</evidence>
<reference evidence="2" key="2">
    <citation type="submission" date="2013-07" db="EMBL/GenBank/DDBJ databases">
        <authorList>
            <consortium name="The Broad Institute Genome Sequencing Platform"/>
            <person name="Cuomo C."/>
            <person name="Litvintseva A."/>
            <person name="Chen Y."/>
            <person name="Heitman J."/>
            <person name="Sun S."/>
            <person name="Springer D."/>
            <person name="Dromer F."/>
            <person name="Young S.K."/>
            <person name="Zeng Q."/>
            <person name="Gargeya S."/>
            <person name="Fitzgerald M."/>
            <person name="Abouelleil A."/>
            <person name="Alvarado L."/>
            <person name="Berlin A.M."/>
            <person name="Chapman S.B."/>
            <person name="Dewar J."/>
            <person name="Goldberg J."/>
            <person name="Griggs A."/>
            <person name="Gujja S."/>
            <person name="Hansen M."/>
            <person name="Howarth C."/>
            <person name="Imamovic A."/>
            <person name="Larimer J."/>
            <person name="McCowan C."/>
            <person name="Murphy C."/>
            <person name="Pearson M."/>
            <person name="Priest M."/>
            <person name="Roberts A."/>
            <person name="Saif S."/>
            <person name="Shea T."/>
            <person name="Sykes S."/>
            <person name="Wortman J."/>
            <person name="Nusbaum C."/>
            <person name="Birren B."/>
        </authorList>
    </citation>
    <scope>NUCLEOTIDE SEQUENCE</scope>
    <source>
        <strain evidence="2">CBS 10117</strain>
    </source>
</reference>
<name>A0A1A6A353_9TREE</name>
<dbReference type="GeneID" id="28969043"/>
<reference evidence="1" key="1">
    <citation type="submission" date="2013-07" db="EMBL/GenBank/DDBJ databases">
        <title>The Genome Sequence of Cryptococcus dejecticola CBS10117.</title>
        <authorList>
            <consortium name="The Broad Institute Genome Sequencing Platform"/>
            <person name="Cuomo C."/>
            <person name="Litvintseva A."/>
            <person name="Chen Y."/>
            <person name="Heitman J."/>
            <person name="Sun S."/>
            <person name="Springer D."/>
            <person name="Dromer F."/>
            <person name="Young S.K."/>
            <person name="Zeng Q."/>
            <person name="Gargeya S."/>
            <person name="Fitzgerald M."/>
            <person name="Abouelleil A."/>
            <person name="Alvarado L."/>
            <person name="Berlin A.M."/>
            <person name="Chapman S.B."/>
            <person name="Dewar J."/>
            <person name="Goldberg J."/>
            <person name="Griggs A."/>
            <person name="Gujja S."/>
            <person name="Hansen M."/>
            <person name="Howarth C."/>
            <person name="Imamovic A."/>
            <person name="Larimer J."/>
            <person name="McCowan C."/>
            <person name="Murphy C."/>
            <person name="Pearson M."/>
            <person name="Priest M."/>
            <person name="Roberts A."/>
            <person name="Saif S."/>
            <person name="Shea T."/>
            <person name="Sykes S."/>
            <person name="Wortman J."/>
            <person name="Nusbaum C."/>
            <person name="Birren B."/>
        </authorList>
    </citation>
    <scope>NUCLEOTIDE SEQUENCE [LARGE SCALE GENOMIC DNA]</scope>
    <source>
        <strain evidence="1">CBS 10117</strain>
    </source>
</reference>
<dbReference type="AlphaFoldDB" id="A0A1A6A353"/>
<dbReference type="Proteomes" id="UP000078595">
    <property type="component" value="Chromosome 6"/>
</dbReference>
<dbReference type="KEGG" id="kdj:28969043"/>
<dbReference type="OrthoDB" id="10491026at2759"/>
<dbReference type="EMBL" id="CP144535">
    <property type="protein sequence ID" value="WWC62612.1"/>
    <property type="molecule type" value="Genomic_DNA"/>
</dbReference>
<evidence type="ECO:0000313" key="3">
    <source>
        <dbReference type="Proteomes" id="UP000078595"/>
    </source>
</evidence>
<organism evidence="1">
    <name type="scientific">Kwoniella dejecticola CBS 10117</name>
    <dbReference type="NCBI Taxonomy" id="1296121"/>
    <lineage>
        <taxon>Eukaryota</taxon>
        <taxon>Fungi</taxon>
        <taxon>Dikarya</taxon>
        <taxon>Basidiomycota</taxon>
        <taxon>Agaricomycotina</taxon>
        <taxon>Tremellomycetes</taxon>
        <taxon>Tremellales</taxon>
        <taxon>Cryptococcaceae</taxon>
        <taxon>Kwoniella</taxon>
    </lineage>
</organism>
<protein>
    <submittedName>
        <fullName evidence="1">Uncharacterized protein</fullName>
    </submittedName>
</protein>
<dbReference type="VEuPathDB" id="FungiDB:I303_05344"/>
<evidence type="ECO:0000313" key="1">
    <source>
        <dbReference type="EMBL" id="OBR84486.1"/>
    </source>
</evidence>
<gene>
    <name evidence="1" type="ORF">I303_05344</name>
    <name evidence="2" type="ORF">I303_105209</name>
</gene>
<accession>A0A1A6A353</accession>
<dbReference type="RefSeq" id="XP_018262328.1">
    <property type="nucleotide sequence ID" value="XM_018408637.1"/>
</dbReference>
<dbReference type="EMBL" id="KI894032">
    <property type="protein sequence ID" value="OBR84486.1"/>
    <property type="molecule type" value="Genomic_DNA"/>
</dbReference>